<evidence type="ECO:0000256" key="6">
    <source>
        <dbReference type="ARBA" id="ARBA00023015"/>
    </source>
</evidence>
<feature type="compositionally biased region" description="Polar residues" evidence="12">
    <location>
        <begin position="1329"/>
        <end position="1338"/>
    </location>
</feature>
<keyword evidence="19" id="KW-1185">Reference proteome</keyword>
<feature type="domain" description="C-type lectin" evidence="16">
    <location>
        <begin position="4750"/>
        <end position="4867"/>
    </location>
</feature>
<sequence>MWRLFLCFALLQLASCTCPGTFDLVKDGECRGLVSIETLTFDQAAKTAIEKCNTVPGQPVIIHNEEHQTYWKGKAPATSEGFLILGIICNTTTRKYVWADGSAIDYKPSNGYNEELDSNYCQPDYCWDIHPDGFWSYGGPGAFIKASIYCTMQLEQPPLNTDGCDNFEDDTDDGVCYQVAATAQNYQDAQVLCKKAGADLASIHNSQENAFVRRLAVSRGAVNGVFLGASADKNGRFGWADGSKMDFVNYYPGFPKKNFGECLAMDTSLSAGQWMNVDCAAPLPAACVRDQRPGQAPVCSGDDYDEGQIIVSPGFPNSAATPCDYFLAVPSGKKVELTIILLEANTCCDSLVLYDGTLGATVIAKLSGSIQNQVYTSKTSNIMRVSWQPNGGVNVKGMVASDQEIVHYPSHKLALTICPPNFDLVRDGECRGFVSVEKLTFDQAAPTAIELCAALPSKVQGQPVIIRNQEQQQYWKDRAPATTTDGYLILGIVCNPATKKFEWADGSPIDFRPKEGYNGGELDALCYTEYGWYMRADGYWNFATRGAYVQADIFCTVQLLQPPLNPDGCDNYEDDMGDGVCYHVGAYAEDWQDAYMVCKKEGAELASIHNSQENSFVRRLAVSAGAVNGVYLGASSFFAQEEGAFGWADGTPMDYQNYYNGFPKKDFGDCIAMDTSSTAGQWMNNDCTKAIPAACIRRQKVDPAPICSGQDYYEGQIIVSPGFPNSAATPCDWFLEVPAGKRVQLQVIMLEANSCCDSLVLYDGSLGSKPLATLSGSQHNMTYTTKDSNIMKVSWEPNGGVNVRGMAKMWRLHLAFAILGLAHCSCPKGFDLVADEQCRGFVGKFYLPFELAAPYALEKCVSVQAQAVSIHNEEQQSYWSSKAPATTDGFLDWSAIPSRRSGSGPTGPHWTTNRPPTFAIRAAPKAIEKCADVQAQAVIIHNEEQQSYWSSKAPATSDGFLVLGLVCNSKSKKWEWSDGSALDYKPPTNLRNPELDKPCTPNYTWDIHPDGYWSYGGPGNYIQAYIFCTTDLPPLPTFTDGCENFGQDAGNGQCYQVGVTAASWQDAENICQQAGAHLASLHNKDENAFLRRMAVANGAVNGVFLGASARDNEPFRWVDGTNMDYEPYAPGFPKPNIGYCVAMDTSSANGQWMNVNCAAKMPFACRRKQRNDVEQPTCYDEEWKENTIITSPGFPSSAVTPCDYLLSVAPGKKVSVEIQLEANSCCDSLTIYDGYMGGSVIAILTGDINNGTYTTKTSNIMKVSWQPKGGVNVKGLAMTFRANEHRHLCCLRLSHGSNDQARAVPDRRATPFALAQPITPDQNDENRNETAVTPTRSVPSEVDEAFRKFATSPPSALSTVDSTPSAFHAPRLGLQGLQGFGHALPDALMMTPTSPLSPSPTTVFAPLPATPMLPRVPPLTNNAFWQQMLYNNLVLSLAANQQRLAALAQSSSVLLTPSCPSTPKQTTSPYSFSSAESLARSDAVPSPPSFFSTPKRRASSADHSTPVTGKEVRCPTCGKAFTRPWLLQNHMRVHTGEKPYACDTCGKAFADKSNLRAHTQTHSGLKPYGCTRCGKSFALKAYLSKHEESAYAVTGFSVSSPKPAVSGSPLKTSPAPVRPSGSPVGSTGFFYPTTKGFGNPSVKPVTGGPVSGSPKPAASTGFFYPTTRGFGNPSVKPVTGGPVSGSPKPQGFTGFFYPTTRGFGNPSVKPVTGGPVSGSPKPQGSTGFFYPTTRGFGSPSVKPVTGSPVSGSPKPQGSTGFFYPTTRGFGNPSFKPWWPCLGNHPRMVRTPQNLSDMPVESDSFFAIVNERVSFLFILYFVTREMGVFSTSTSASRNSLPSPLSSFESKTTTEAPVTSEVPVTDGVTPSEAPVEPSESATAADAPAASSPLPDAPVVQSEAPLTSDPVTDSPAPSDAPVVQSEAPLTCDPVTDSPAPSDAPVVQSEAPLTCDPVTNSPAPSDAPVVQSEAPLTSDPVTDSPAPSDAPVVHEEIMLKHLVLFAILQNIRSSCPTGFELVKNGECRGKAPSYYTLSWNTAMSDVGAKCALVCNTATSRWEWSDGSVLDYKPQSYDKVCSAGSANFEIGCTTHLAQPKPAGDGCENFADDNEDGVCYQIGNTTASSEDAKVTCRSFGADVASIHNDKENSFVRRLAVSRGAFNGVYLGATGVGNEFSWIDGSTWDYSNFYNTFPLDGYGKCLAMDTSGTSGQWVNVDCSSKLAVACMGQQNYSAPLCSPGPWKEGQIIYSPGFPDDASIPCDYLFSVNTGKKIEVEVLFVEANSCCDRLVLIENYIGGTVIAKVSWQPDGGVNVRGFMNNITILSDIVNATCRSGFELFRNGECRGNYTRLTPYWDASPNPSIASCKQIQAQPIIIRDAMDQSYWSSKATGGYALLGLVCNSTSKQWNWADGTVLNYKTPSGYATDLDKDCVPSMNWAIQSNGYWYSGAAHNTFTADVFCSIPDSQPVPSPNGCESFDDDSDDAICYQIATTAENFRNAQMVCKNVGGDLASIHNDRENSFVRRLAVSRQALNGVLIGGLLSGNDKAWTDGSAWDYDNFYPGFPINGLGQCLVLDTQGTSGEWMNVDCNNTVAVACERQQNFTTPFCPTEPPKERQLVVSPGFPFDASTPCDYMLMVDAGKKVQMEILMLEANTCCDRLIVYEDYFAGKVIANVTGEFKERVYTTSTSNFMKVSWQPNGGVNVRGMMITFRGVVVSVVSVFESIALIRVDKNRRSLRIELVFRAESIPGYSTSTMLLLILFSILRKHLSLRVPKALNWFAMASAGGFTLLYILVATKNLTSPSQNAQKSMAHQSYLTRHVHGGAYSKILLGLMCNSSSTKWEWVDKSPSDYKPPGDYDAALNKACKLGCVWYLTTNGVWACENSTPQLDVFCTTQLQQPVPAGEGCEGFDDDVEDGACYEVGDSAESWQDAQMNCAKLGANPASIHNSQENSFVRRLAVSKGAVNGLYLGATMSGKGKDFGWVDGTEWDYANFHQGFPMDGLGECLAMDTSSSAGLWMNIDCSVQLPVACVRQQNAIIHPNCSSGPFVEGALITSPGFPYSASTFCDFFLTVEAGKKVEAEILFLEANTCCDSLVLYDGYLGGQVIATLSGEMRNATFTTTTSNVMRVNWQPQGGVNVMGLAVNDLPWSVIPLGVYIREIVLGACPDGFKLTAEGQCSQITPTQVYAGYSQATDTAISKCKEKAAEPIIIHYAEQQSYWDSQYRTNYNLPLGLICNTSSLKWQWTDGSALDYKPSEYDAALNSNCKTGCVWHMASTNGSWNYACSNSGVYFNVFCTIQLPQPIFSDDGCENFNDDSEDGGNEFGWIDGSQWDYDNFFPGFPIAGLGDCLVIDTDGTSGQWANVDCSAQLSVACTKSQNYSPPTCTTGPWKEGQIIISLEANPCCDYVTIIENYFCGNFLANLTGEIERKLITTSSSNFMRVSWQPNGGVNVRGMMSGLDCGEEEKIEETFIRGACPDGFKLYAGGQCELITPLYYTGVRYDQAVNTAISKCKDKHAQPIIIHYAEQNSYFAGKYSSYAQPLGKCIQILSMKLRQAVLVCGLVCNTSSLKWQWSDHSALDYKPSAGYSSGIVTFYDILSALNSNCYTGAVWYIARTDGYWSVASGSSTSSFNVYCTIQLPQPIYSEDGCEYFYDDSEDGVCYRVGEDAETWQEAQLNCKKVGANLASVHNQQENNYLRRLSVSQNAITGLFLGATISGKENNFGWIDGTPWDYQNFYPGFPLPGFGDCVAMDTSSTAGLWMNFDCNSKLPVACIRDKMTNLVANYTCSAGPWEEDTLITSPGFPYNASTPCEFFLMADDGKHVELEILPLEANPCCDNLVLYDGYMSGSKIATVTGIHTNVTYTTTQTNFMRVSWEPKGGYNVMGLANIEKVGNDFYAVLSFCPPGLDLVRGGQCRGFYTTVTVPDDVAENIAANKCKEINGLPIIIHDDEEQAYWKSRATGAYDLVLGLVCSSSRWMWADGSQVDYHPPSFIPRCGDDQDTFQVYCTTQMPPLPVPSPDGCDGFKDNGDDGVCYQVSTTAESWNDAELICRKLGANLASIHNDHENSFIRHLAVSKGEVRGVFIGASSGGRGEKEADFAWVDGSPWDYSLFYNGFELTEFACENAHIRSGFPKDGFGACLTMDTSTTSGQWMNIDCAAKLPAACVRGRTSFSEIVLLNIDIFRKNRACVQFRNMEGARACMFILFQSFFIDITSPGFPYNSATPCEYFLMVESGKRVNVEILLLEANSCYDSLTIYDGYLGGDVLVSLTGEVYNVNYTTTTSNIMKVAWQPNGGINVLGLAMTFPVIHCSCPDGFELIAAGECRMLKTISLNAHDDNATDTFTSQCKNYQAQIVIIHNDEIWILIARMGVLGCDSNAHNFDVYCTAQLQQPIPSGGGCESFEDDSDDEVCYEVANAAQNWKEAQTICRSFGADVASIHNDQENSFLRRLAVSKGAVNGMYLGASPSGKGNQFGWIDGSEWDYEHFYPDDYISSGCYTGAWKEEEIAYSPSYPFDASVPCDFILSVDPGKRVELEVIVLEANSCCDYLIVHESYVGSNIIANLTGALDNTFYTTTSSNSMRVSWQPNGGVNVRGVMSNNIFSVHIQKRCRMLTPINMKIRDDQATDNVISQCKALQAQPVIIHNDEQQSYWTGKRKISSSYVPLGLVCNTSSLEWQWSDGSAVDYKPSASEGGYYEGFDKDCTNGCVALIYNSTGYWARWCGTDVEPFDVYCTVQLQQPTPSVDGCESFEDDSEDGVCYQVGATAENWQDAQILCLKLGANLASIHSSQENSFIRRIAVSRGAVSGVYLGGTISGKGSDFGWIDGSAWDFTNFHSGFPITGAGDCLAMDTSTSSGQWMNIACTEKLPIVCIRDQKPVVEPTCTDGPWEEGHIITSPGFPYNASIPCDFFLIVDEGKKVEVDVVFLEANSCCDSLIIYDGYLGGHVIATLTGEIRNSTYTATSNTMRVSWAPNGGVNVKGMANYSITTCSFMRTPVTTIKFIVFRVHIFNDKMLTLFLLLFAFSIIHCSCPDGFELVAAGECRMTTPISINIRDDQATDTTISQCKALQAQPIIIHNDEDWYATQVRSNGNGLMDRHGDSVRINTFFQENSFIRRIAVSQGAVSGVYLGGTISGKGSDFGWIDGSAWDYTNFHSGAN</sequence>
<dbReference type="GO" id="GO:0006357">
    <property type="term" value="P:regulation of transcription by RNA polymerase II"/>
    <property type="evidence" value="ECO:0007669"/>
    <property type="project" value="UniProtKB-ARBA"/>
</dbReference>
<feature type="region of interest" description="Disordered" evidence="12">
    <location>
        <begin position="1600"/>
        <end position="1623"/>
    </location>
</feature>
<dbReference type="Gene3D" id="3.30.160.60">
    <property type="entry name" value="Classic Zinc Finger"/>
    <property type="match status" value="3"/>
</dbReference>
<feature type="domain" description="C-type lectin" evidence="16">
    <location>
        <begin position="577"/>
        <end position="696"/>
    </location>
</feature>
<keyword evidence="7" id="KW-1015">Disulfide bond</keyword>
<dbReference type="InterPro" id="IPR016187">
    <property type="entry name" value="CTDL_fold"/>
</dbReference>
<dbReference type="SMART" id="SM00042">
    <property type="entry name" value="CUB"/>
    <property type="match status" value="9"/>
</dbReference>
<keyword evidence="13" id="KW-0472">Membrane</keyword>
<proteinExistence type="predicted"/>
<dbReference type="FunFam" id="3.30.160.60:FF:001289">
    <property type="entry name" value="Zinc finger protein 574"/>
    <property type="match status" value="1"/>
</dbReference>
<dbReference type="Gene3D" id="3.10.100.10">
    <property type="entry name" value="Mannose-Binding Protein A, subunit A"/>
    <property type="match status" value="18"/>
</dbReference>
<feature type="region of interest" description="Disordered" evidence="12">
    <location>
        <begin position="1831"/>
        <end position="1985"/>
    </location>
</feature>
<dbReference type="InterPro" id="IPR001304">
    <property type="entry name" value="C-type_lectin-like"/>
</dbReference>
<feature type="domain" description="CUB" evidence="15">
    <location>
        <begin position="4197"/>
        <end position="4304"/>
    </location>
</feature>
<dbReference type="Pfam" id="PF00059">
    <property type="entry name" value="Lectin_C"/>
    <property type="match status" value="10"/>
</dbReference>
<evidence type="ECO:0000256" key="3">
    <source>
        <dbReference type="ARBA" id="ARBA00022737"/>
    </source>
</evidence>
<gene>
    <name evidence="18" type="primary">WBGene00094763</name>
</gene>
<feature type="region of interest" description="Disordered" evidence="12">
    <location>
        <begin position="1317"/>
        <end position="1339"/>
    </location>
</feature>
<keyword evidence="13" id="KW-1133">Transmembrane helix</keyword>
<comment type="caution">
    <text evidence="11">Lacks conserved residue(s) required for the propagation of feature annotation.</text>
</comment>
<feature type="domain" description="C2H2-type" evidence="17">
    <location>
        <begin position="1568"/>
        <end position="1603"/>
    </location>
</feature>
<organism evidence="18 19">
    <name type="scientific">Pristionchus pacificus</name>
    <name type="common">Parasitic nematode worm</name>
    <dbReference type="NCBI Taxonomy" id="54126"/>
    <lineage>
        <taxon>Eukaryota</taxon>
        <taxon>Metazoa</taxon>
        <taxon>Ecdysozoa</taxon>
        <taxon>Nematoda</taxon>
        <taxon>Chromadorea</taxon>
        <taxon>Rhabditida</taxon>
        <taxon>Rhabditina</taxon>
        <taxon>Diplogasteromorpha</taxon>
        <taxon>Diplogasteroidea</taxon>
        <taxon>Neodiplogasteridae</taxon>
        <taxon>Pristionchus</taxon>
    </lineage>
</organism>
<dbReference type="InterPro" id="IPR036236">
    <property type="entry name" value="Znf_C2H2_sf"/>
</dbReference>
<evidence type="ECO:0000256" key="13">
    <source>
        <dbReference type="SAM" id="Phobius"/>
    </source>
</evidence>
<evidence type="ECO:0000256" key="7">
    <source>
        <dbReference type="ARBA" id="ARBA00023157"/>
    </source>
</evidence>
<dbReference type="SMART" id="SM00355">
    <property type="entry name" value="ZnF_C2H2"/>
    <property type="match status" value="3"/>
</dbReference>
<evidence type="ECO:0000313" key="18">
    <source>
        <dbReference type="EnsemblMetazoa" id="PPA05209.1"/>
    </source>
</evidence>
<feature type="transmembrane region" description="Helical" evidence="13">
    <location>
        <begin position="2744"/>
        <end position="2761"/>
    </location>
</feature>
<feature type="domain" description="C-type lectin" evidence="16">
    <location>
        <begin position="3653"/>
        <end position="3770"/>
    </location>
</feature>
<dbReference type="PANTHER" id="PTHR22991">
    <property type="entry name" value="PROTEIN CBG13490"/>
    <property type="match status" value="1"/>
</dbReference>
<comment type="subcellular location">
    <subcellularLocation>
        <location evidence="1">Nucleus</location>
    </subcellularLocation>
</comment>
<dbReference type="Proteomes" id="UP000005239">
    <property type="component" value="Unassembled WGS sequence"/>
</dbReference>
<feature type="signal peptide" evidence="14">
    <location>
        <begin position="1"/>
        <end position="16"/>
    </location>
</feature>
<protein>
    <recommendedName>
        <fullName evidence="20">C-type lectin</fullName>
    </recommendedName>
</protein>
<keyword evidence="6" id="KW-0805">Transcription regulation</keyword>
<dbReference type="FunFam" id="3.30.160.60:FF:000100">
    <property type="entry name" value="Zinc finger 45-like"/>
    <property type="match status" value="2"/>
</dbReference>
<dbReference type="PROSITE" id="PS00615">
    <property type="entry name" value="C_TYPE_LECTIN_1"/>
    <property type="match status" value="10"/>
</dbReference>
<dbReference type="InterPro" id="IPR000859">
    <property type="entry name" value="CUB_dom"/>
</dbReference>
<keyword evidence="14" id="KW-0732">Signal</keyword>
<keyword evidence="4 10" id="KW-0863">Zinc-finger</keyword>
<accession>A0A8R1U5C0</accession>
<evidence type="ECO:0000256" key="1">
    <source>
        <dbReference type="ARBA" id="ARBA00004123"/>
    </source>
</evidence>
<feature type="domain" description="C-type lectin" evidence="16">
    <location>
        <begin position="4407"/>
        <end position="4500"/>
    </location>
</feature>
<name>A0A8R1U5C0_PRIPA</name>
<feature type="domain" description="C2H2-type" evidence="17">
    <location>
        <begin position="1540"/>
        <end position="1567"/>
    </location>
</feature>
<dbReference type="SUPFAM" id="SSF56436">
    <property type="entry name" value="C-type lectin-like"/>
    <property type="match status" value="19"/>
</dbReference>
<evidence type="ECO:0000256" key="14">
    <source>
        <dbReference type="SAM" id="SignalP"/>
    </source>
</evidence>
<feature type="domain" description="CUB" evidence="15">
    <location>
        <begin position="299"/>
        <end position="405"/>
    </location>
</feature>
<evidence type="ECO:0000256" key="5">
    <source>
        <dbReference type="ARBA" id="ARBA00022833"/>
    </source>
</evidence>
<reference evidence="18" key="2">
    <citation type="submission" date="2022-06" db="UniProtKB">
        <authorList>
            <consortium name="EnsemblMetazoa"/>
        </authorList>
    </citation>
    <scope>IDENTIFICATION</scope>
    <source>
        <strain evidence="18">PS312</strain>
    </source>
</reference>
<feature type="domain" description="CUB" evidence="15">
    <location>
        <begin position="4492"/>
        <end position="4598"/>
    </location>
</feature>
<dbReference type="InterPro" id="IPR035914">
    <property type="entry name" value="Sperma_CUB_dom_sf"/>
</dbReference>
<keyword evidence="5" id="KW-0862">Zinc</keyword>
<feature type="domain" description="C-type lectin" evidence="16">
    <location>
        <begin position="1050"/>
        <end position="1166"/>
    </location>
</feature>
<evidence type="ECO:0000256" key="8">
    <source>
        <dbReference type="ARBA" id="ARBA00023163"/>
    </source>
</evidence>
<dbReference type="GO" id="GO:0005634">
    <property type="term" value="C:nucleus"/>
    <property type="evidence" value="ECO:0007669"/>
    <property type="project" value="UniProtKB-SubCell"/>
</dbReference>
<keyword evidence="8" id="KW-0804">Transcription</keyword>
<feature type="domain" description="CUB" evidence="15">
    <location>
        <begin position="4878"/>
        <end position="4983"/>
    </location>
</feature>
<feature type="domain" description="C-type lectin" evidence="16">
    <location>
        <begin position="3308"/>
        <end position="3371"/>
    </location>
</feature>
<dbReference type="EnsemblMetazoa" id="PPA05209.1">
    <property type="protein sequence ID" value="PPA05209.1"/>
    <property type="gene ID" value="WBGene00094763"/>
</dbReference>
<evidence type="ECO:0000256" key="11">
    <source>
        <dbReference type="PROSITE-ProRule" id="PRU00059"/>
    </source>
</evidence>
<evidence type="ECO:0000259" key="17">
    <source>
        <dbReference type="PROSITE" id="PS50157"/>
    </source>
</evidence>
<dbReference type="PANTHER" id="PTHR22991:SF40">
    <property type="entry name" value="PROTEIN CBG13490"/>
    <property type="match status" value="1"/>
</dbReference>
<evidence type="ECO:0000256" key="4">
    <source>
        <dbReference type="ARBA" id="ARBA00022771"/>
    </source>
</evidence>
<dbReference type="CDD" id="cd00037">
    <property type="entry name" value="CLECT"/>
    <property type="match status" value="14"/>
</dbReference>
<dbReference type="PROSITE" id="PS50157">
    <property type="entry name" value="ZINC_FINGER_C2H2_2"/>
    <property type="match status" value="3"/>
</dbReference>
<feature type="domain" description="CUB" evidence="15">
    <location>
        <begin position="2604"/>
        <end position="2710"/>
    </location>
</feature>
<reference evidence="19" key="1">
    <citation type="journal article" date="2008" name="Nat. Genet.">
        <title>The Pristionchus pacificus genome provides a unique perspective on nematode lifestyle and parasitism.</title>
        <authorList>
            <person name="Dieterich C."/>
            <person name="Clifton S.W."/>
            <person name="Schuster L.N."/>
            <person name="Chinwalla A."/>
            <person name="Delehaunty K."/>
            <person name="Dinkelacker I."/>
            <person name="Fulton L."/>
            <person name="Fulton R."/>
            <person name="Godfrey J."/>
            <person name="Minx P."/>
            <person name="Mitreva M."/>
            <person name="Roeseler W."/>
            <person name="Tian H."/>
            <person name="Witte H."/>
            <person name="Yang S.P."/>
            <person name="Wilson R.K."/>
            <person name="Sommer R.J."/>
        </authorList>
    </citation>
    <scope>NUCLEOTIDE SEQUENCE [LARGE SCALE GENOMIC DNA]</scope>
    <source>
        <strain evidence="19">PS312</strain>
    </source>
</reference>
<dbReference type="SMART" id="SM00034">
    <property type="entry name" value="CLECT"/>
    <property type="match status" value="12"/>
</dbReference>
<dbReference type="InterPro" id="IPR018378">
    <property type="entry name" value="C-type_lectin_CS"/>
</dbReference>
<keyword evidence="13" id="KW-0812">Transmembrane</keyword>
<dbReference type="PROSITE" id="PS00028">
    <property type="entry name" value="ZINC_FINGER_C2H2_1"/>
    <property type="match status" value="2"/>
</dbReference>
<evidence type="ECO:0000259" key="15">
    <source>
        <dbReference type="PROSITE" id="PS01180"/>
    </source>
</evidence>
<dbReference type="SUPFAM" id="SSF49854">
    <property type="entry name" value="Spermadhesin, CUB domain"/>
    <property type="match status" value="9"/>
</dbReference>
<feature type="domain" description="C-type lectin" evidence="16">
    <location>
        <begin position="2479"/>
        <end position="2594"/>
    </location>
</feature>
<dbReference type="InterPro" id="IPR050976">
    <property type="entry name" value="Snaclec"/>
</dbReference>
<dbReference type="Pfam" id="PF00096">
    <property type="entry name" value="zf-C2H2"/>
    <property type="match status" value="2"/>
</dbReference>
<dbReference type="PROSITE" id="PS50041">
    <property type="entry name" value="C_TYPE_LECTIN_2"/>
    <property type="match status" value="11"/>
</dbReference>
<feature type="domain" description="CUB" evidence="15">
    <location>
        <begin position="707"/>
        <end position="813"/>
    </location>
</feature>
<dbReference type="InterPro" id="IPR016186">
    <property type="entry name" value="C-type_lectin-like/link_sf"/>
</dbReference>
<feature type="compositionally biased region" description="Low complexity" evidence="12">
    <location>
        <begin position="1874"/>
        <end position="1895"/>
    </location>
</feature>
<dbReference type="CDD" id="cd00041">
    <property type="entry name" value="CUB"/>
    <property type="match status" value="6"/>
</dbReference>
<feature type="domain" description="C-type lectin" evidence="16">
    <location>
        <begin position="4026"/>
        <end position="4162"/>
    </location>
</feature>
<evidence type="ECO:0000256" key="10">
    <source>
        <dbReference type="PROSITE-ProRule" id="PRU00042"/>
    </source>
</evidence>
<feature type="domain" description="C-type lectin" evidence="16">
    <location>
        <begin position="172"/>
        <end position="288"/>
    </location>
</feature>
<dbReference type="GO" id="GO:0008270">
    <property type="term" value="F:zinc ion binding"/>
    <property type="evidence" value="ECO:0007669"/>
    <property type="project" value="UniProtKB-KW"/>
</dbReference>
<feature type="chain" id="PRO_5035915567" description="C-type lectin" evidence="14">
    <location>
        <begin position="17"/>
        <end position="5152"/>
    </location>
</feature>
<evidence type="ECO:0000313" key="19">
    <source>
        <dbReference type="Proteomes" id="UP000005239"/>
    </source>
</evidence>
<evidence type="ECO:0008006" key="20">
    <source>
        <dbReference type="Google" id="ProtNLM"/>
    </source>
</evidence>
<keyword evidence="9" id="KW-0539">Nucleus</keyword>
<dbReference type="InterPro" id="IPR013087">
    <property type="entry name" value="Znf_C2H2_type"/>
</dbReference>
<feature type="domain" description="C2H2-type" evidence="17">
    <location>
        <begin position="1512"/>
        <end position="1539"/>
    </location>
</feature>
<feature type="domain" description="CUB" evidence="15">
    <location>
        <begin position="1178"/>
        <end position="1283"/>
    </location>
</feature>
<dbReference type="Pfam" id="PF00431">
    <property type="entry name" value="CUB"/>
    <property type="match status" value="2"/>
</dbReference>
<dbReference type="SUPFAM" id="SSF57667">
    <property type="entry name" value="beta-beta-alpha zinc fingers"/>
    <property type="match status" value="2"/>
</dbReference>
<evidence type="ECO:0000256" key="2">
    <source>
        <dbReference type="ARBA" id="ARBA00022723"/>
    </source>
</evidence>
<dbReference type="PROSITE" id="PS01180">
    <property type="entry name" value="CUB"/>
    <property type="match status" value="8"/>
</dbReference>
<feature type="compositionally biased region" description="Polar residues" evidence="12">
    <location>
        <begin position="1831"/>
        <end position="1855"/>
    </location>
</feature>
<dbReference type="Gene3D" id="2.60.120.290">
    <property type="entry name" value="Spermadhesin, CUB domain"/>
    <property type="match status" value="8"/>
</dbReference>
<evidence type="ECO:0000256" key="9">
    <source>
        <dbReference type="ARBA" id="ARBA00023242"/>
    </source>
</evidence>
<keyword evidence="3" id="KW-0677">Repeat</keyword>
<feature type="transmembrane region" description="Helical" evidence="13">
    <location>
        <begin position="2773"/>
        <end position="2791"/>
    </location>
</feature>
<feature type="domain" description="CUB" evidence="15">
    <location>
        <begin position="3039"/>
        <end position="3145"/>
    </location>
</feature>
<feature type="domain" description="C-type lectin" evidence="16">
    <location>
        <begin position="2911"/>
        <end position="3028"/>
    </location>
</feature>
<evidence type="ECO:0000259" key="16">
    <source>
        <dbReference type="PROSITE" id="PS50041"/>
    </source>
</evidence>
<evidence type="ECO:0000256" key="12">
    <source>
        <dbReference type="SAM" id="MobiDB-lite"/>
    </source>
</evidence>
<feature type="region of interest" description="Disordered" evidence="12">
    <location>
        <begin position="1481"/>
        <end position="1507"/>
    </location>
</feature>
<feature type="domain" description="C-type lectin" evidence="16">
    <location>
        <begin position="2109"/>
        <end position="2224"/>
    </location>
</feature>
<keyword evidence="2" id="KW-0479">Metal-binding</keyword>